<dbReference type="GO" id="GO:0016646">
    <property type="term" value="F:oxidoreductase activity, acting on the CH-NH group of donors, NAD or NADP as acceptor"/>
    <property type="evidence" value="ECO:0007669"/>
    <property type="project" value="UniProtKB-ARBA"/>
</dbReference>
<dbReference type="EMBL" id="CP007451">
    <property type="protein sequence ID" value="AHW58499.1"/>
    <property type="molecule type" value="Genomic_DNA"/>
</dbReference>
<organism evidence="6 8">
    <name type="scientific">Draconibacterium orientale</name>
    <dbReference type="NCBI Taxonomy" id="1168034"/>
    <lineage>
        <taxon>Bacteria</taxon>
        <taxon>Pseudomonadati</taxon>
        <taxon>Bacteroidota</taxon>
        <taxon>Bacteroidia</taxon>
        <taxon>Marinilabiliales</taxon>
        <taxon>Prolixibacteraceae</taxon>
        <taxon>Draconibacterium</taxon>
    </lineage>
</organism>
<evidence type="ECO:0000256" key="3">
    <source>
        <dbReference type="ARBA" id="ARBA00038054"/>
    </source>
</evidence>
<dbReference type="PROSITE" id="PS51257">
    <property type="entry name" value="PROKAR_LIPOPROTEIN"/>
    <property type="match status" value="1"/>
</dbReference>
<dbReference type="eggNOG" id="COG1853">
    <property type="taxonomic scope" value="Bacteria"/>
</dbReference>
<reference evidence="6 8" key="2">
    <citation type="submission" date="2016-10" db="EMBL/GenBank/DDBJ databases">
        <authorList>
            <person name="de Groot N.N."/>
        </authorList>
    </citation>
    <scope>NUCLEOTIDE SEQUENCE [LARGE SCALE GENOMIC DNA]</scope>
    <source>
        <strain evidence="6 8">DSM 25947</strain>
    </source>
</reference>
<evidence type="ECO:0000259" key="4">
    <source>
        <dbReference type="SMART" id="SM00903"/>
    </source>
</evidence>
<evidence type="ECO:0000313" key="6">
    <source>
        <dbReference type="EMBL" id="SEU07449.1"/>
    </source>
</evidence>
<dbReference type="EMBL" id="FOHT01000040">
    <property type="protein sequence ID" value="SEU07449.1"/>
    <property type="molecule type" value="Genomic_DNA"/>
</dbReference>
<dbReference type="PANTHER" id="PTHR43567">
    <property type="entry name" value="FLAVOREDOXIN-RELATED-RELATED"/>
    <property type="match status" value="1"/>
</dbReference>
<dbReference type="Pfam" id="PF01613">
    <property type="entry name" value="Flavin_Reduct"/>
    <property type="match status" value="1"/>
</dbReference>
<evidence type="ECO:0000313" key="8">
    <source>
        <dbReference type="Proteomes" id="UP000181981"/>
    </source>
</evidence>
<dbReference type="SMART" id="SM00903">
    <property type="entry name" value="Flavin_Reduct"/>
    <property type="match status" value="1"/>
</dbReference>
<dbReference type="InterPro" id="IPR012349">
    <property type="entry name" value="Split_barrel_FMN-bd"/>
</dbReference>
<name>X5DC15_9BACT</name>
<dbReference type="Proteomes" id="UP000181981">
    <property type="component" value="Unassembled WGS sequence"/>
</dbReference>
<dbReference type="RefSeq" id="WP_051567478.1">
    <property type="nucleotide sequence ID" value="NZ_FOHT01000040.1"/>
</dbReference>
<dbReference type="KEGG" id="dori:FH5T_00125"/>
<dbReference type="AlphaFoldDB" id="X5DC15"/>
<accession>X5DC15</accession>
<dbReference type="InterPro" id="IPR052174">
    <property type="entry name" value="Flavoredoxin"/>
</dbReference>
<feature type="domain" description="Flavin reductase like" evidence="4">
    <location>
        <begin position="20"/>
        <end position="176"/>
    </location>
</feature>
<dbReference type="InterPro" id="IPR002563">
    <property type="entry name" value="Flavin_Rdtase-like_dom"/>
</dbReference>
<proteinExistence type="inferred from homology"/>
<protein>
    <submittedName>
        <fullName evidence="5 6">Flavin reductase</fullName>
    </submittedName>
</protein>
<dbReference type="GO" id="GO:0010181">
    <property type="term" value="F:FMN binding"/>
    <property type="evidence" value="ECO:0007669"/>
    <property type="project" value="InterPro"/>
</dbReference>
<gene>
    <name evidence="5" type="ORF">FH5T_00125</name>
    <name evidence="6" type="ORF">SAMN05444285_14027</name>
</gene>
<dbReference type="Proteomes" id="UP000023772">
    <property type="component" value="Chromosome"/>
</dbReference>
<keyword evidence="7" id="KW-1185">Reference proteome</keyword>
<dbReference type="SUPFAM" id="SSF50475">
    <property type="entry name" value="FMN-binding split barrel"/>
    <property type="match status" value="1"/>
</dbReference>
<dbReference type="STRING" id="1168034.FH5T_00125"/>
<keyword evidence="2" id="KW-0285">Flavoprotein</keyword>
<reference evidence="5 7" key="1">
    <citation type="submission" date="2014-03" db="EMBL/GenBank/DDBJ databases">
        <title>Complete genome sequence of a deeply braunched marine Bacteroidia bacterium Draconibacterium orientale type strain FH5T.</title>
        <authorList>
            <person name="Li X."/>
            <person name="Wang X."/>
            <person name="Xie Z."/>
            <person name="Du Z."/>
            <person name="Chen G."/>
        </authorList>
    </citation>
    <scope>NUCLEOTIDE SEQUENCE [LARGE SCALE GENOMIC DNA]</scope>
    <source>
        <strain evidence="5 7">FH5</strain>
    </source>
</reference>
<evidence type="ECO:0000313" key="7">
    <source>
        <dbReference type="Proteomes" id="UP000023772"/>
    </source>
</evidence>
<evidence type="ECO:0000256" key="2">
    <source>
        <dbReference type="ARBA" id="ARBA00022630"/>
    </source>
</evidence>
<dbReference type="HOGENOM" id="CLU_1406808_0_0_10"/>
<dbReference type="Gene3D" id="2.30.110.10">
    <property type="entry name" value="Electron Transport, Fmn-binding Protein, Chain A"/>
    <property type="match status" value="1"/>
</dbReference>
<comment type="similarity">
    <text evidence="3">Belongs to the flavoredoxin family.</text>
</comment>
<dbReference type="PANTHER" id="PTHR43567:SF1">
    <property type="entry name" value="FLAVOREDOXIN"/>
    <property type="match status" value="1"/>
</dbReference>
<evidence type="ECO:0000313" key="5">
    <source>
        <dbReference type="EMBL" id="AHW58499.1"/>
    </source>
</evidence>
<sequence length="193" mass="21470">MKKTEFDLNGPDTIKLSWLLSNGQVFMLSCTNADKTINGIITACWITPTSHDPLLLTASIGNGEEGTEAYRFCHSLINETKEFGLNIPTTELTEAILKVGTTHSNVVNKFSEAGLTPMTGKKISAPLIKECFMNIECKVIISYITGDHTVFVAKPVAAFMDEDVMVNGKFSDKYHDKKNQVQICDLITKWNMW</sequence>
<dbReference type="OrthoDB" id="9792436at2"/>
<evidence type="ECO:0000256" key="1">
    <source>
        <dbReference type="ARBA" id="ARBA00001917"/>
    </source>
</evidence>
<comment type="cofactor">
    <cofactor evidence="1">
        <name>FMN</name>
        <dbReference type="ChEBI" id="CHEBI:58210"/>
    </cofactor>
</comment>